<dbReference type="AlphaFoldDB" id="H8FY90"/>
<evidence type="ECO:0000256" key="1">
    <source>
        <dbReference type="SAM" id="MobiDB-lite"/>
    </source>
</evidence>
<protein>
    <submittedName>
        <fullName evidence="2">Uncharacterized protein</fullName>
    </submittedName>
</protein>
<accession>H8FY90</accession>
<dbReference type="Proteomes" id="UP000004169">
    <property type="component" value="Unassembled WGS sequence"/>
</dbReference>
<evidence type="ECO:0000313" key="2">
    <source>
        <dbReference type="EMBL" id="CCG43328.1"/>
    </source>
</evidence>
<gene>
    <name evidence="2" type="ORF">PHAMO_80119</name>
</gene>
<dbReference type="EMBL" id="CAHP01000060">
    <property type="protein sequence ID" value="CCG43328.1"/>
    <property type="molecule type" value="Genomic_DNA"/>
</dbReference>
<dbReference type="STRING" id="1150626.PHAMO_80119"/>
<evidence type="ECO:0000313" key="3">
    <source>
        <dbReference type="Proteomes" id="UP000004169"/>
    </source>
</evidence>
<keyword evidence="3" id="KW-1185">Reference proteome</keyword>
<feature type="compositionally biased region" description="Low complexity" evidence="1">
    <location>
        <begin position="71"/>
        <end position="83"/>
    </location>
</feature>
<feature type="compositionally biased region" description="Basic and acidic residues" evidence="1">
    <location>
        <begin position="84"/>
        <end position="95"/>
    </location>
</feature>
<comment type="caution">
    <text evidence="2">The sequence shown here is derived from an EMBL/GenBank/DDBJ whole genome shotgun (WGS) entry which is preliminary data.</text>
</comment>
<sequence length="203" mass="21623">MSWNPHKDAPDLALACFGSAVAHHPASPECSGCPYLADCGSIAEATRRRLEKELGLDNLSPTIKKPKRAVTPSTSSASASPASAKRETLKKADDKPMPAINMTGLSVRTVAFVKPVLLARIDIEAALRLRTNPFSLGSSLGHWHVALDMLFAGNFARGDLIAALQSRCGVDLAGAQARADAIIQLFIHLNAAVERDGRIFLSE</sequence>
<organism evidence="2 3">
    <name type="scientific">Magnetospirillum molischianum DSM 120</name>
    <dbReference type="NCBI Taxonomy" id="1150626"/>
    <lineage>
        <taxon>Bacteria</taxon>
        <taxon>Pseudomonadati</taxon>
        <taxon>Pseudomonadota</taxon>
        <taxon>Alphaproteobacteria</taxon>
        <taxon>Rhodospirillales</taxon>
        <taxon>Rhodospirillaceae</taxon>
        <taxon>Magnetospirillum</taxon>
    </lineage>
</organism>
<feature type="region of interest" description="Disordered" evidence="1">
    <location>
        <begin position="57"/>
        <end position="95"/>
    </location>
</feature>
<reference evidence="2 3" key="1">
    <citation type="journal article" date="2012" name="J. Bacteriol.">
        <title>Draft Genome Sequence of the Purple Photosynthetic Bacterium Phaeospirillum molischianum DSM120, a Particularly Versatile Bacterium.</title>
        <authorList>
            <person name="Duquesne K."/>
            <person name="Prima V."/>
            <person name="Ji B."/>
            <person name="Rouy Z."/>
            <person name="Medigue C."/>
            <person name="Talla E."/>
            <person name="Sturgis J.N."/>
        </authorList>
    </citation>
    <scope>NUCLEOTIDE SEQUENCE [LARGE SCALE GENOMIC DNA]</scope>
    <source>
        <strain evidence="3">DSM120</strain>
    </source>
</reference>
<proteinExistence type="predicted"/>
<name>H8FY90_MAGML</name>
<dbReference type="RefSeq" id="WP_002731412.1">
    <property type="nucleotide sequence ID" value="NZ_CAHP01000060.1"/>
</dbReference>